<dbReference type="GeneID" id="65280434"/>
<proteinExistence type="predicted"/>
<evidence type="ECO:0000313" key="4">
    <source>
        <dbReference type="Proteomes" id="UP000001362"/>
    </source>
</evidence>
<evidence type="ECO:0000256" key="2">
    <source>
        <dbReference type="SAM" id="Phobius"/>
    </source>
</evidence>
<name>B7J895_ACIF2</name>
<reference evidence="3 4" key="1">
    <citation type="journal article" date="2008" name="BMC Genomics">
        <title>Acidithiobacillus ferrooxidans metabolism: from genome sequence to industrial applications.</title>
        <authorList>
            <person name="Valdes J."/>
            <person name="Pedroso I."/>
            <person name="Quatrini R."/>
            <person name="Dodson R.J."/>
            <person name="Tettelin H."/>
            <person name="Blake R.II."/>
            <person name="Eisen J.A."/>
            <person name="Holmes D.S."/>
        </authorList>
    </citation>
    <scope>NUCLEOTIDE SEQUENCE [LARGE SCALE GENOMIC DNA]</scope>
    <source>
        <strain evidence="4">ATCC 23270 / DSM 14882 / CIP 104768 / NCIMB 8455</strain>
    </source>
</reference>
<keyword evidence="2" id="KW-0472">Membrane</keyword>
<feature type="region of interest" description="Disordered" evidence="1">
    <location>
        <begin position="68"/>
        <end position="88"/>
    </location>
</feature>
<evidence type="ECO:0000256" key="1">
    <source>
        <dbReference type="SAM" id="MobiDB-lite"/>
    </source>
</evidence>
<organism evidence="3 4">
    <name type="scientific">Acidithiobacillus ferrooxidans (strain ATCC 23270 / DSM 14882 / CIP 104768 / NCIMB 8455)</name>
    <name type="common">Ferrobacillus ferrooxidans (strain ATCC 23270)</name>
    <dbReference type="NCBI Taxonomy" id="243159"/>
    <lineage>
        <taxon>Bacteria</taxon>
        <taxon>Pseudomonadati</taxon>
        <taxon>Pseudomonadota</taxon>
        <taxon>Acidithiobacillia</taxon>
        <taxon>Acidithiobacillales</taxon>
        <taxon>Acidithiobacillaceae</taxon>
        <taxon>Acidithiobacillus</taxon>
    </lineage>
</organism>
<keyword evidence="4" id="KW-1185">Reference proteome</keyword>
<dbReference type="AlphaFoldDB" id="B7J895"/>
<dbReference type="HOGENOM" id="CLU_2462050_0_0_6"/>
<dbReference type="Proteomes" id="UP000001362">
    <property type="component" value="Chromosome"/>
</dbReference>
<feature type="transmembrane region" description="Helical" evidence="2">
    <location>
        <begin position="21"/>
        <end position="48"/>
    </location>
</feature>
<dbReference type="RefSeq" id="WP_012606855.1">
    <property type="nucleotide sequence ID" value="NC_011761.1"/>
</dbReference>
<evidence type="ECO:0000313" key="3">
    <source>
        <dbReference type="EMBL" id="ACK78304.1"/>
    </source>
</evidence>
<gene>
    <name evidence="3" type="ordered locus">AFE_1147</name>
</gene>
<dbReference type="EMBL" id="CP001219">
    <property type="protein sequence ID" value="ACK78304.1"/>
    <property type="molecule type" value="Genomic_DNA"/>
</dbReference>
<keyword evidence="2" id="KW-1133">Transmembrane helix</keyword>
<dbReference type="PaxDb" id="243159-AFE_1147"/>
<dbReference type="KEGG" id="afr:AFE_1147"/>
<dbReference type="STRING" id="243159.AFE_1147"/>
<protein>
    <submittedName>
        <fullName evidence="3">Uncharacterized protein</fullName>
    </submittedName>
</protein>
<sequence>MKKTKTGAPTRKPSRKPSWLLRLYAQVVAPILATIIVLTPIGIAYWSVAPGGPYRAWFVKEFQVPAHPKTGPGHTGSDSGSNVHLQKD</sequence>
<feature type="compositionally biased region" description="Polar residues" evidence="1">
    <location>
        <begin position="76"/>
        <end position="88"/>
    </location>
</feature>
<accession>B7J895</accession>
<keyword evidence="2" id="KW-0812">Transmembrane</keyword>